<dbReference type="EMBL" id="OX459937">
    <property type="protein sequence ID" value="CAI9151947.1"/>
    <property type="molecule type" value="Genomic_DNA"/>
</dbReference>
<protein>
    <submittedName>
        <fullName evidence="1">Uncharacterized protein</fullName>
    </submittedName>
</protein>
<name>A0ABN8XUF9_RANTA</name>
<evidence type="ECO:0000313" key="2">
    <source>
        <dbReference type="Proteomes" id="UP001176941"/>
    </source>
</evidence>
<dbReference type="Proteomes" id="UP001176941">
    <property type="component" value="Chromosome 1"/>
</dbReference>
<keyword evidence="2" id="KW-1185">Reference proteome</keyword>
<sequence>MGPLRKTEPWQGTQGIKMNCLLTVRNISRVADSPKQEVFHAASYFPRCLTSKEDGLGEIHSHLHPHNQPYTVSNLPYKLAAWTRGNLFLQQSHWKKLSEFYLTERAEAIQSYSNFVNNTFIHNNL</sequence>
<gene>
    <name evidence="1" type="ORF">MRATA1EN1_LOCUS909</name>
</gene>
<reference evidence="1" key="1">
    <citation type="submission" date="2023-04" db="EMBL/GenBank/DDBJ databases">
        <authorList>
            <consortium name="ELIXIR-Norway"/>
        </authorList>
    </citation>
    <scope>NUCLEOTIDE SEQUENCE [LARGE SCALE GENOMIC DNA]</scope>
</reference>
<organism evidence="1 2">
    <name type="scientific">Rangifer tarandus platyrhynchus</name>
    <name type="common">Svalbard reindeer</name>
    <dbReference type="NCBI Taxonomy" id="3082113"/>
    <lineage>
        <taxon>Eukaryota</taxon>
        <taxon>Metazoa</taxon>
        <taxon>Chordata</taxon>
        <taxon>Craniata</taxon>
        <taxon>Vertebrata</taxon>
        <taxon>Euteleostomi</taxon>
        <taxon>Mammalia</taxon>
        <taxon>Eutheria</taxon>
        <taxon>Laurasiatheria</taxon>
        <taxon>Artiodactyla</taxon>
        <taxon>Ruminantia</taxon>
        <taxon>Pecora</taxon>
        <taxon>Cervidae</taxon>
        <taxon>Odocoileinae</taxon>
        <taxon>Rangifer</taxon>
    </lineage>
</organism>
<proteinExistence type="predicted"/>
<accession>A0ABN8XUF9</accession>
<evidence type="ECO:0000313" key="1">
    <source>
        <dbReference type="EMBL" id="CAI9151947.1"/>
    </source>
</evidence>